<dbReference type="GO" id="GO:0005737">
    <property type="term" value="C:cytoplasm"/>
    <property type="evidence" value="ECO:0007669"/>
    <property type="project" value="TreeGrafter"/>
</dbReference>
<dbReference type="EMBL" id="AP022614">
    <property type="protein sequence ID" value="BBZ43148.1"/>
    <property type="molecule type" value="Genomic_DNA"/>
</dbReference>
<proteinExistence type="predicted"/>
<dbReference type="PANTHER" id="PTHR21621:SF0">
    <property type="entry name" value="BETA-CITRYLGLUTAMATE SYNTHASE B-RELATED"/>
    <property type="match status" value="1"/>
</dbReference>
<dbReference type="SUPFAM" id="SSF56059">
    <property type="entry name" value="Glutathione synthetase ATP-binding domain-like"/>
    <property type="match status" value="1"/>
</dbReference>
<dbReference type="Proteomes" id="UP000467105">
    <property type="component" value="Chromosome"/>
</dbReference>
<sequence>MPQWGLNVGDRHQRNFIDRSSAAALLGILETSFGGTWISEPSSSKRAENKLVQLRAAIRAGMRVPRTLVSQDPEAIRRFCRELGNGAVVMKALTFDPRQPLLTIRVEDHHVEEDAAIRLCPTMFQELIPGDRHLRVLCAGDDVHAIAVRSDQLDWRPNLDLEAQPLEIDAATVKRMQTVLAILNLRMGVFDLKLAGDEPVFLEVNPQGQFLFMDGMADIDTASAFAGFLHRAATDDLRRRETR</sequence>
<accession>A0A7I7YMQ3</accession>
<reference evidence="1 2" key="1">
    <citation type="journal article" date="2019" name="Emerg. Microbes Infect.">
        <title>Comprehensive subspecies identification of 175 nontuberculous mycobacteria species based on 7547 genomic profiles.</title>
        <authorList>
            <person name="Matsumoto Y."/>
            <person name="Kinjo T."/>
            <person name="Motooka D."/>
            <person name="Nabeya D."/>
            <person name="Jung N."/>
            <person name="Uechi K."/>
            <person name="Horii T."/>
            <person name="Iida T."/>
            <person name="Fujita J."/>
            <person name="Nakamura S."/>
        </authorList>
    </citation>
    <scope>NUCLEOTIDE SEQUENCE [LARGE SCALE GENOMIC DNA]</scope>
    <source>
        <strain evidence="1 2">JCM 14742</strain>
    </source>
</reference>
<dbReference type="Gene3D" id="3.30.470.20">
    <property type="entry name" value="ATP-grasp fold, B domain"/>
    <property type="match status" value="1"/>
</dbReference>
<dbReference type="AlphaFoldDB" id="A0A7I7YMQ3"/>
<dbReference type="PANTHER" id="PTHR21621">
    <property type="entry name" value="RIBOSOMAL PROTEIN S6 MODIFICATION PROTEIN"/>
    <property type="match status" value="1"/>
</dbReference>
<dbReference type="OrthoDB" id="9794735at2"/>
<evidence type="ECO:0000313" key="2">
    <source>
        <dbReference type="Proteomes" id="UP000467105"/>
    </source>
</evidence>
<dbReference type="GO" id="GO:0018169">
    <property type="term" value="F:ribosomal S6-glutamic acid ligase activity"/>
    <property type="evidence" value="ECO:0007669"/>
    <property type="project" value="TreeGrafter"/>
</dbReference>
<name>A0A7I7YMQ3_9MYCO</name>
<keyword evidence="2" id="KW-1185">Reference proteome</keyword>
<organism evidence="1 2">
    <name type="scientific">Mycobacterium parmense</name>
    <dbReference type="NCBI Taxonomy" id="185642"/>
    <lineage>
        <taxon>Bacteria</taxon>
        <taxon>Bacillati</taxon>
        <taxon>Actinomycetota</taxon>
        <taxon>Actinomycetes</taxon>
        <taxon>Mycobacteriales</taxon>
        <taxon>Mycobacteriaceae</taxon>
        <taxon>Mycobacterium</taxon>
        <taxon>Mycobacterium simiae complex</taxon>
    </lineage>
</organism>
<dbReference type="RefSeq" id="WP_085268838.1">
    <property type="nucleotide sequence ID" value="NZ_JACKUX010000014.1"/>
</dbReference>
<evidence type="ECO:0000313" key="1">
    <source>
        <dbReference type="EMBL" id="BBZ43148.1"/>
    </source>
</evidence>
<gene>
    <name evidence="1" type="ORF">MPRM_04290</name>
</gene>
<protein>
    <submittedName>
        <fullName evidence="1">Uncharacterized protein</fullName>
    </submittedName>
</protein>
<dbReference type="GO" id="GO:0009432">
    <property type="term" value="P:SOS response"/>
    <property type="evidence" value="ECO:0007669"/>
    <property type="project" value="TreeGrafter"/>
</dbReference>